<evidence type="ECO:0000259" key="3">
    <source>
        <dbReference type="PROSITE" id="PS00498"/>
    </source>
</evidence>
<keyword evidence="5" id="KW-1185">Reference proteome</keyword>
<feature type="signal peptide" evidence="2">
    <location>
        <begin position="1"/>
        <end position="20"/>
    </location>
</feature>
<dbReference type="EMBL" id="JAZGSY010000074">
    <property type="protein sequence ID" value="KAL1841476.1"/>
    <property type="molecule type" value="Genomic_DNA"/>
</dbReference>
<dbReference type="SUPFAM" id="SSF48056">
    <property type="entry name" value="Di-copper centre-containing domain"/>
    <property type="match status" value="1"/>
</dbReference>
<dbReference type="InterPro" id="IPR002227">
    <property type="entry name" value="Tyrosinase_Cu-bd"/>
</dbReference>
<proteinExistence type="predicted"/>
<comment type="caution">
    <text evidence="4">The sequence shown here is derived from an EMBL/GenBank/DDBJ whole genome shotgun (WGS) entry which is preliminary data.</text>
</comment>
<keyword evidence="1" id="KW-0479">Metal-binding</keyword>
<dbReference type="PROSITE" id="PS00498">
    <property type="entry name" value="TYROSINASE_2"/>
    <property type="match status" value="1"/>
</dbReference>
<feature type="domain" description="Tyrosinase copper-binding" evidence="3">
    <location>
        <begin position="330"/>
        <end position="341"/>
    </location>
</feature>
<sequence length="411" mass="43947">MRLNLPFLALAALQAASAMALDPPAEVPNDPAEALQELEALGEAAYLEVTAELEEPASKRLRKRTGGSCTLSKLRVRREWGSLTSSQKTAYINAVKCLQSKSALTPSELAPGAKTRFDDFVATHINQTLHIHYTGNFHAWHRYYVWIYETALRTECGYTGAQPYWDWAKTAITGLANSPIFDGSATSFSGDGAFIPDKPNLELGGGLGLPPLVLPPGSGGGCVTSGPFVDMVVNLGPVSLDLPGGLVGVNPDGPLAWNPRCLKRDLTDAINQRFANATSVLKNIVLPSTAEVFNTMMEGVPGSGEMGVHGGGHYAMGGDPGRDVFVSPGDPVFYLHHAAVDRVWWLWQLLSPSTRMQGASSVAGTRTMMNMPPSDPTTIEDYVDLGFAGGVPTKIKDLLKTTGGPLCYVYL</sequence>
<evidence type="ECO:0000256" key="2">
    <source>
        <dbReference type="SAM" id="SignalP"/>
    </source>
</evidence>
<keyword evidence="2" id="KW-0732">Signal</keyword>
<evidence type="ECO:0000313" key="5">
    <source>
        <dbReference type="Proteomes" id="UP001583172"/>
    </source>
</evidence>
<dbReference type="InterPro" id="IPR008922">
    <property type="entry name" value="Di-copper_centre_dom_sf"/>
</dbReference>
<evidence type="ECO:0000256" key="1">
    <source>
        <dbReference type="ARBA" id="ARBA00022723"/>
    </source>
</evidence>
<dbReference type="PANTHER" id="PTHR11474">
    <property type="entry name" value="TYROSINASE FAMILY MEMBER"/>
    <property type="match status" value="1"/>
</dbReference>
<name>A0ABR3VIB0_HUMIN</name>
<reference evidence="4 5" key="1">
    <citation type="journal article" date="2024" name="Commun. Biol.">
        <title>Comparative genomic analysis of thermophilic fungi reveals convergent evolutionary adaptations and gene losses.</title>
        <authorList>
            <person name="Steindorff A.S."/>
            <person name="Aguilar-Pontes M.V."/>
            <person name="Robinson A.J."/>
            <person name="Andreopoulos B."/>
            <person name="LaButti K."/>
            <person name="Kuo A."/>
            <person name="Mondo S."/>
            <person name="Riley R."/>
            <person name="Otillar R."/>
            <person name="Haridas S."/>
            <person name="Lipzen A."/>
            <person name="Grimwood J."/>
            <person name="Schmutz J."/>
            <person name="Clum A."/>
            <person name="Reid I.D."/>
            <person name="Moisan M.C."/>
            <person name="Butler G."/>
            <person name="Nguyen T.T.M."/>
            <person name="Dewar K."/>
            <person name="Conant G."/>
            <person name="Drula E."/>
            <person name="Henrissat B."/>
            <person name="Hansel C."/>
            <person name="Singer S."/>
            <person name="Hutchinson M.I."/>
            <person name="de Vries R.P."/>
            <person name="Natvig D.O."/>
            <person name="Powell A.J."/>
            <person name="Tsang A."/>
            <person name="Grigoriev I.V."/>
        </authorList>
    </citation>
    <scope>NUCLEOTIDE SEQUENCE [LARGE SCALE GENOMIC DNA]</scope>
    <source>
        <strain evidence="4 5">CBS 620.91</strain>
    </source>
</reference>
<dbReference type="PRINTS" id="PR00092">
    <property type="entry name" value="TYROSINASE"/>
</dbReference>
<feature type="chain" id="PRO_5046421190" description="Tyrosinase copper-binding domain-containing protein" evidence="2">
    <location>
        <begin position="21"/>
        <end position="411"/>
    </location>
</feature>
<organism evidence="4 5">
    <name type="scientific">Humicola insolens</name>
    <name type="common">Soft-rot fungus</name>
    <dbReference type="NCBI Taxonomy" id="85995"/>
    <lineage>
        <taxon>Eukaryota</taxon>
        <taxon>Fungi</taxon>
        <taxon>Dikarya</taxon>
        <taxon>Ascomycota</taxon>
        <taxon>Pezizomycotina</taxon>
        <taxon>Sordariomycetes</taxon>
        <taxon>Sordariomycetidae</taxon>
        <taxon>Sordariales</taxon>
        <taxon>Chaetomiaceae</taxon>
        <taxon>Mycothermus</taxon>
    </lineage>
</organism>
<dbReference type="Pfam" id="PF00264">
    <property type="entry name" value="Tyrosinase"/>
    <property type="match status" value="1"/>
</dbReference>
<gene>
    <name evidence="4" type="ORF">VTJ49DRAFT_7031</name>
</gene>
<protein>
    <recommendedName>
        <fullName evidence="3">Tyrosinase copper-binding domain-containing protein</fullName>
    </recommendedName>
</protein>
<dbReference type="Gene3D" id="1.10.1280.10">
    <property type="entry name" value="Di-copper center containing domain from catechol oxidase"/>
    <property type="match status" value="1"/>
</dbReference>
<dbReference type="PANTHER" id="PTHR11474:SF116">
    <property type="entry name" value="TYROSINASE"/>
    <property type="match status" value="1"/>
</dbReference>
<evidence type="ECO:0000313" key="4">
    <source>
        <dbReference type="EMBL" id="KAL1841476.1"/>
    </source>
</evidence>
<dbReference type="InterPro" id="IPR050316">
    <property type="entry name" value="Tyrosinase/Hemocyanin"/>
</dbReference>
<accession>A0ABR3VIB0</accession>
<dbReference type="Proteomes" id="UP001583172">
    <property type="component" value="Unassembled WGS sequence"/>
</dbReference>